<comment type="caution">
    <text evidence="6">The sequence shown here is derived from an EMBL/GenBank/DDBJ whole genome shotgun (WGS) entry which is preliminary data.</text>
</comment>
<keyword evidence="7" id="KW-1185">Reference proteome</keyword>
<name>S3NFS0_9GAMM</name>
<sequence length="293" mass="32881">MFKIMNLRHLEVFYTVMLFGSLTEAAASLCISQPAASKLLKHAEQRLGFALFKRVKGKLQPTHEAYILFQEVKPIYEKINKLSKLTHNLAHNPQGRITLGCLPSLGLSLIPKLTAQFLKKHPGVFVNIGTDHTEALEQKLLQREIDLAVTFQPQAQQGIIATPILEIPLVYIDSEKTTGSQDIHSIDEQRWIQPDAESLMKVVKAYRVFNHSIVNVQTYYMASELVRQGLGCSITDIYTAAYSLPKEMIHPITPNLSTTIYVLRNATVSTTKATEDFIELIKKEIGLITPVVN</sequence>
<reference evidence="6 7" key="1">
    <citation type="submission" date="2013-06" db="EMBL/GenBank/DDBJ databases">
        <title>The Genome Sequence of Acinetobacter rudis CIP 110305.</title>
        <authorList>
            <consortium name="The Broad Institute Genome Sequencing Platform"/>
            <consortium name="The Broad Institute Genome Sequencing Center for Infectious Disease"/>
            <person name="Cerqueira G."/>
            <person name="Feldgarden M."/>
            <person name="Courvalin P."/>
            <person name="Perichon B."/>
            <person name="Grillot-Courvalin C."/>
            <person name="Clermont D."/>
            <person name="Rocha E."/>
            <person name="Yoon E.-J."/>
            <person name="Nemec A."/>
            <person name="Young S.K."/>
            <person name="Zeng Q."/>
            <person name="Gargeya S."/>
            <person name="Fitzgerald M."/>
            <person name="Abouelleil A."/>
            <person name="Alvarado L."/>
            <person name="Berlin A.M."/>
            <person name="Chapman S.B."/>
            <person name="Dewar J."/>
            <person name="Goldberg J."/>
            <person name="Griggs A."/>
            <person name="Gujja S."/>
            <person name="Hansen M."/>
            <person name="Howarth C."/>
            <person name="Imamovic A."/>
            <person name="Larimer J."/>
            <person name="McCowan C."/>
            <person name="Murphy C."/>
            <person name="Pearson M."/>
            <person name="Priest M."/>
            <person name="Roberts A."/>
            <person name="Saif S."/>
            <person name="Shea T."/>
            <person name="Sykes S."/>
            <person name="Wortman J."/>
            <person name="Nusbaum C."/>
            <person name="Birren B."/>
        </authorList>
    </citation>
    <scope>NUCLEOTIDE SEQUENCE [LARGE SCALE GENOMIC DNA]</scope>
    <source>
        <strain evidence="6 7">CIP 110305</strain>
    </source>
</reference>
<dbReference type="InterPro" id="IPR000847">
    <property type="entry name" value="LysR_HTH_N"/>
</dbReference>
<evidence type="ECO:0000256" key="3">
    <source>
        <dbReference type="ARBA" id="ARBA00023125"/>
    </source>
</evidence>
<dbReference type="InterPro" id="IPR005119">
    <property type="entry name" value="LysR_subst-bd"/>
</dbReference>
<dbReference type="STRING" id="632955.GCA_000829675_01551"/>
<dbReference type="InterPro" id="IPR036388">
    <property type="entry name" value="WH-like_DNA-bd_sf"/>
</dbReference>
<comment type="similarity">
    <text evidence="1">Belongs to the LysR transcriptional regulatory family.</text>
</comment>
<keyword evidence="4" id="KW-0804">Transcription</keyword>
<dbReference type="InterPro" id="IPR036390">
    <property type="entry name" value="WH_DNA-bd_sf"/>
</dbReference>
<evidence type="ECO:0000313" key="7">
    <source>
        <dbReference type="Proteomes" id="UP000014568"/>
    </source>
</evidence>
<dbReference type="PATRIC" id="fig|421052.3.peg.996"/>
<evidence type="ECO:0000256" key="4">
    <source>
        <dbReference type="ARBA" id="ARBA00023163"/>
    </source>
</evidence>
<dbReference type="HOGENOM" id="CLU_039613_6_3_6"/>
<dbReference type="Pfam" id="PF03466">
    <property type="entry name" value="LysR_substrate"/>
    <property type="match status" value="1"/>
</dbReference>
<evidence type="ECO:0000259" key="5">
    <source>
        <dbReference type="PROSITE" id="PS50931"/>
    </source>
</evidence>
<dbReference type="PRINTS" id="PR00039">
    <property type="entry name" value="HTHLYSR"/>
</dbReference>
<evidence type="ECO:0000256" key="1">
    <source>
        <dbReference type="ARBA" id="ARBA00009437"/>
    </source>
</evidence>
<keyword evidence="3" id="KW-0238">DNA-binding</keyword>
<dbReference type="Pfam" id="PF00126">
    <property type="entry name" value="HTH_1"/>
    <property type="match status" value="1"/>
</dbReference>
<protein>
    <recommendedName>
        <fullName evidence="5">HTH lysR-type domain-containing protein</fullName>
    </recommendedName>
</protein>
<dbReference type="eggNOG" id="COG0583">
    <property type="taxonomic scope" value="Bacteria"/>
</dbReference>
<dbReference type="GO" id="GO:0043565">
    <property type="term" value="F:sequence-specific DNA binding"/>
    <property type="evidence" value="ECO:0007669"/>
    <property type="project" value="TreeGrafter"/>
</dbReference>
<dbReference type="GO" id="GO:0010628">
    <property type="term" value="P:positive regulation of gene expression"/>
    <property type="evidence" value="ECO:0007669"/>
    <property type="project" value="TreeGrafter"/>
</dbReference>
<proteinExistence type="inferred from homology"/>
<dbReference type="PANTHER" id="PTHR30427">
    <property type="entry name" value="TRANSCRIPTIONAL ACTIVATOR PROTEIN LYSR"/>
    <property type="match status" value="1"/>
</dbReference>
<dbReference type="PROSITE" id="PS50931">
    <property type="entry name" value="HTH_LYSR"/>
    <property type="match status" value="1"/>
</dbReference>
<dbReference type="Proteomes" id="UP000014568">
    <property type="component" value="Unassembled WGS sequence"/>
</dbReference>
<dbReference type="AlphaFoldDB" id="S3NFS0"/>
<dbReference type="Gene3D" id="3.40.190.290">
    <property type="match status" value="1"/>
</dbReference>
<dbReference type="SUPFAM" id="SSF46785">
    <property type="entry name" value="Winged helix' DNA-binding domain"/>
    <property type="match status" value="1"/>
</dbReference>
<dbReference type="PANTHER" id="PTHR30427:SF1">
    <property type="entry name" value="TRANSCRIPTIONAL ACTIVATOR PROTEIN LYSR"/>
    <property type="match status" value="1"/>
</dbReference>
<keyword evidence="2" id="KW-0805">Transcription regulation</keyword>
<feature type="domain" description="HTH lysR-type" evidence="5">
    <location>
        <begin position="5"/>
        <end position="62"/>
    </location>
</feature>
<organism evidence="6 7">
    <name type="scientific">Acinetobacter rudis CIP 110305</name>
    <dbReference type="NCBI Taxonomy" id="421052"/>
    <lineage>
        <taxon>Bacteria</taxon>
        <taxon>Pseudomonadati</taxon>
        <taxon>Pseudomonadota</taxon>
        <taxon>Gammaproteobacteria</taxon>
        <taxon>Moraxellales</taxon>
        <taxon>Moraxellaceae</taxon>
        <taxon>Acinetobacter</taxon>
    </lineage>
</organism>
<evidence type="ECO:0000256" key="2">
    <source>
        <dbReference type="ARBA" id="ARBA00023015"/>
    </source>
</evidence>
<accession>S3NFS0</accession>
<dbReference type="SUPFAM" id="SSF53850">
    <property type="entry name" value="Periplasmic binding protein-like II"/>
    <property type="match status" value="1"/>
</dbReference>
<gene>
    <name evidence="6" type="ORF">F945_01014</name>
</gene>
<evidence type="ECO:0000313" key="6">
    <source>
        <dbReference type="EMBL" id="EPF77348.1"/>
    </source>
</evidence>
<dbReference type="GO" id="GO:0003700">
    <property type="term" value="F:DNA-binding transcription factor activity"/>
    <property type="evidence" value="ECO:0007669"/>
    <property type="project" value="InterPro"/>
</dbReference>
<dbReference type="EMBL" id="ATGI01000008">
    <property type="protein sequence ID" value="EPF77348.1"/>
    <property type="molecule type" value="Genomic_DNA"/>
</dbReference>
<dbReference type="Gene3D" id="1.10.10.10">
    <property type="entry name" value="Winged helix-like DNA-binding domain superfamily/Winged helix DNA-binding domain"/>
    <property type="match status" value="1"/>
</dbReference>